<evidence type="ECO:0000256" key="2">
    <source>
        <dbReference type="ARBA" id="ARBA00023002"/>
    </source>
</evidence>
<dbReference type="AlphaFoldDB" id="A0A4Q9MHV3"/>
<gene>
    <name evidence="5" type="ORF">BD311DRAFT_764387</name>
</gene>
<name>A0A4Q9MHV3_9APHY</name>
<dbReference type="PRINTS" id="PR00080">
    <property type="entry name" value="SDRFAMILY"/>
</dbReference>
<reference evidence="5" key="1">
    <citation type="submission" date="2019-01" db="EMBL/GenBank/DDBJ databases">
        <title>Draft genome sequences of three monokaryotic isolates of the white-rot basidiomycete fungus Dichomitus squalens.</title>
        <authorList>
            <consortium name="DOE Joint Genome Institute"/>
            <person name="Lopez S.C."/>
            <person name="Andreopoulos B."/>
            <person name="Pangilinan J."/>
            <person name="Lipzen A."/>
            <person name="Riley R."/>
            <person name="Ahrendt S."/>
            <person name="Ng V."/>
            <person name="Barry K."/>
            <person name="Daum C."/>
            <person name="Grigoriev I.V."/>
            <person name="Hilden K.S."/>
            <person name="Makela M.R."/>
            <person name="de Vries R.P."/>
        </authorList>
    </citation>
    <scope>NUCLEOTIDE SEQUENCE [LARGE SCALE GENOMIC DNA]</scope>
    <source>
        <strain evidence="5">OM18370.1</strain>
    </source>
</reference>
<dbReference type="InterPro" id="IPR002347">
    <property type="entry name" value="SDR_fam"/>
</dbReference>
<dbReference type="EMBL" id="ML143460">
    <property type="protein sequence ID" value="TBU25496.1"/>
    <property type="molecule type" value="Genomic_DNA"/>
</dbReference>
<dbReference type="Gene3D" id="3.40.50.720">
    <property type="entry name" value="NAD(P)-binding Rossmann-like Domain"/>
    <property type="match status" value="1"/>
</dbReference>
<dbReference type="Pfam" id="PF00106">
    <property type="entry name" value="adh_short"/>
    <property type="match status" value="1"/>
</dbReference>
<proteinExistence type="inferred from homology"/>
<sequence length="253" mass="26911">MADNLASPKVAIITGASSGVGRATAIALAEAGWSISLFARRANKLQETKQLCKDPSKVLLVEGDVTKEDNVSALFRETVDRFGRLDVLFNNAGIGSPQVPIEDVSLETFQNVLNVNLVGTFLCTREAVKIFKSQVPKGGRIINNGSISAYTPRPFSSPYTSSKHAVLGLTKSTLLDGRVHNITCTQIDIGGAKTGMSPPPQGTLQPDGSYSQEATFDAKHVGEAIVHIAGLPLDVTVLTFNIMATRMPFVGRG</sequence>
<dbReference type="PANTHER" id="PTHR43669">
    <property type="entry name" value="5-KETO-D-GLUCONATE 5-REDUCTASE"/>
    <property type="match status" value="1"/>
</dbReference>
<dbReference type="SUPFAM" id="SSF51735">
    <property type="entry name" value="NAD(P)-binding Rossmann-fold domains"/>
    <property type="match status" value="1"/>
</dbReference>
<feature type="region of interest" description="Disordered" evidence="4">
    <location>
        <begin position="191"/>
        <end position="210"/>
    </location>
</feature>
<dbReference type="CDD" id="cd05233">
    <property type="entry name" value="SDR_c"/>
    <property type="match status" value="1"/>
</dbReference>
<dbReference type="PANTHER" id="PTHR43669:SF3">
    <property type="entry name" value="ALCOHOL DEHYDROGENASE, PUTATIVE (AFU_ORTHOLOGUE AFUA_3G03445)-RELATED"/>
    <property type="match status" value="1"/>
</dbReference>
<dbReference type="OrthoDB" id="1933717at2759"/>
<accession>A0A4Q9MHV3</accession>
<dbReference type="Proteomes" id="UP000292957">
    <property type="component" value="Unassembled WGS sequence"/>
</dbReference>
<evidence type="ECO:0000256" key="3">
    <source>
        <dbReference type="RuleBase" id="RU000363"/>
    </source>
</evidence>
<dbReference type="FunFam" id="3.40.50.720:FF:000084">
    <property type="entry name" value="Short-chain dehydrogenase reductase"/>
    <property type="match status" value="1"/>
</dbReference>
<dbReference type="PRINTS" id="PR00081">
    <property type="entry name" value="GDHRDH"/>
</dbReference>
<organism evidence="5">
    <name type="scientific">Dichomitus squalens</name>
    <dbReference type="NCBI Taxonomy" id="114155"/>
    <lineage>
        <taxon>Eukaryota</taxon>
        <taxon>Fungi</taxon>
        <taxon>Dikarya</taxon>
        <taxon>Basidiomycota</taxon>
        <taxon>Agaricomycotina</taxon>
        <taxon>Agaricomycetes</taxon>
        <taxon>Polyporales</taxon>
        <taxon>Polyporaceae</taxon>
        <taxon>Dichomitus</taxon>
    </lineage>
</organism>
<evidence type="ECO:0000256" key="1">
    <source>
        <dbReference type="ARBA" id="ARBA00006484"/>
    </source>
</evidence>
<keyword evidence="2" id="KW-0560">Oxidoreductase</keyword>
<evidence type="ECO:0000313" key="5">
    <source>
        <dbReference type="EMBL" id="TBU25496.1"/>
    </source>
</evidence>
<evidence type="ECO:0000256" key="4">
    <source>
        <dbReference type="SAM" id="MobiDB-lite"/>
    </source>
</evidence>
<dbReference type="GO" id="GO:0016491">
    <property type="term" value="F:oxidoreductase activity"/>
    <property type="evidence" value="ECO:0007669"/>
    <property type="project" value="UniProtKB-KW"/>
</dbReference>
<dbReference type="InterPro" id="IPR036291">
    <property type="entry name" value="NAD(P)-bd_dom_sf"/>
</dbReference>
<protein>
    <submittedName>
        <fullName evidence="5">Short-chain dehydrogenase/reductase SDR</fullName>
    </submittedName>
</protein>
<comment type="similarity">
    <text evidence="1 3">Belongs to the short-chain dehydrogenases/reductases (SDR) family.</text>
</comment>